<evidence type="ECO:0000313" key="4">
    <source>
        <dbReference type="RefSeq" id="XP_023382774.1"/>
    </source>
</evidence>
<name>A0A6P6C5Z4_PTEVA</name>
<dbReference type="AlphaFoldDB" id="A0A6P6C5Z4"/>
<dbReference type="RefSeq" id="XP_023382774.1">
    <property type="nucleotide sequence ID" value="XM_023527006.1"/>
</dbReference>
<dbReference type="Gene3D" id="1.20.1280.50">
    <property type="match status" value="1"/>
</dbReference>
<reference evidence="3 4" key="1">
    <citation type="submission" date="2025-04" db="UniProtKB">
        <authorList>
            <consortium name="RefSeq"/>
        </authorList>
    </citation>
    <scope>IDENTIFICATION</scope>
    <source>
        <tissue evidence="3 4">Kidney</tissue>
    </source>
</reference>
<evidence type="ECO:0000259" key="1">
    <source>
        <dbReference type="PROSITE" id="PS50181"/>
    </source>
</evidence>
<dbReference type="Proteomes" id="UP000515202">
    <property type="component" value="Unplaced"/>
</dbReference>
<accession>A0A6P6C5Z4</accession>
<protein>
    <submittedName>
        <fullName evidence="3 4">F-box only protein 36-like isoform X2</fullName>
    </submittedName>
</protein>
<dbReference type="InterPro" id="IPR001810">
    <property type="entry name" value="F-box_dom"/>
</dbReference>
<evidence type="ECO:0000313" key="3">
    <source>
        <dbReference type="RefSeq" id="XP_023382772.1"/>
    </source>
</evidence>
<dbReference type="InterPro" id="IPR036047">
    <property type="entry name" value="F-box-like_dom_sf"/>
</dbReference>
<dbReference type="GeneID" id="105311248"/>
<dbReference type="PROSITE" id="PS50181">
    <property type="entry name" value="FBOX"/>
    <property type="match status" value="1"/>
</dbReference>
<dbReference type="RefSeq" id="XP_023382772.1">
    <property type="nucleotide sequence ID" value="XM_023527004.1"/>
</dbReference>
<proteinExistence type="predicted"/>
<organism evidence="2 4">
    <name type="scientific">Pteropus vampyrus</name>
    <name type="common">Large flying fox</name>
    <dbReference type="NCBI Taxonomy" id="132908"/>
    <lineage>
        <taxon>Eukaryota</taxon>
        <taxon>Metazoa</taxon>
        <taxon>Chordata</taxon>
        <taxon>Craniata</taxon>
        <taxon>Vertebrata</taxon>
        <taxon>Euteleostomi</taxon>
        <taxon>Mammalia</taxon>
        <taxon>Eutheria</taxon>
        <taxon>Laurasiatheria</taxon>
        <taxon>Chiroptera</taxon>
        <taxon>Yinpterochiroptera</taxon>
        <taxon>Pteropodoidea</taxon>
        <taxon>Pteropodidae</taxon>
        <taxon>Pteropodinae</taxon>
        <taxon>Pteropus</taxon>
    </lineage>
</organism>
<evidence type="ECO:0000313" key="2">
    <source>
        <dbReference type="Proteomes" id="UP000515202"/>
    </source>
</evidence>
<dbReference type="SMART" id="SM00256">
    <property type="entry name" value="FBOX"/>
    <property type="match status" value="1"/>
</dbReference>
<dbReference type="Pfam" id="PF12937">
    <property type="entry name" value="F-box-like"/>
    <property type="match status" value="1"/>
</dbReference>
<keyword evidence="2" id="KW-1185">Reference proteome</keyword>
<gene>
    <name evidence="3 4" type="primary">LOC105311248</name>
</gene>
<dbReference type="SUPFAM" id="SSF81383">
    <property type="entry name" value="F-box domain"/>
    <property type="match status" value="1"/>
</dbReference>
<feature type="domain" description="F-box" evidence="1">
    <location>
        <begin position="76"/>
        <end position="122"/>
    </location>
</feature>
<sequence length="165" mass="19477">MSATMHTENQQLCQKSRVIWKSWMVSLRLEQETALPREVRKLHADFLLNRRLHGQMQKVFGKEVLDYSLNLGQGKLDLLVRMPDNIILQIFSFLDMDDIEQLSKTCKKFQKMCSNEEFWEKFGALQDKHPFDAKKIGITTYKKLLALHQNAAQQKLTQRRQTAFY</sequence>